<sequence>MPEFHAYAATSPKGILEPYSFDPGDIGPEEVEIKVTHCGICHSDLSMLNNDWGMSSYPFVPGHEVVGTVVALGEHAKGLKIGQRVGVGWSASSCLSCPQCISGDHNLCATTQGTIVGRHGGFADRLRVQWIWARPLPEGLDSKNAGPLLCGGVTVFTPLLGYDVSPSARVGVIGIGGLGHMALQFANKWGCEVHAFTTSDSKEAEARQLGAHHVHNTRSPDALKKLAGSLDLIISTINVPQNVPALLDTLAPHGRLHVVGAVLEPLQIPAFSLIMAQRSVTGSPTGSPSALDTMLSFSARHNVAPVIETFPMSKVNDALDHLRSGKARYRIVLENDIS</sequence>
<dbReference type="InterPro" id="IPR011032">
    <property type="entry name" value="GroES-like_sf"/>
</dbReference>
<evidence type="ECO:0000256" key="6">
    <source>
        <dbReference type="ARBA" id="ARBA00023002"/>
    </source>
</evidence>
<dbReference type="PANTHER" id="PTHR42683">
    <property type="entry name" value="ALDEHYDE REDUCTASE"/>
    <property type="match status" value="1"/>
</dbReference>
<evidence type="ECO:0000256" key="5">
    <source>
        <dbReference type="ARBA" id="ARBA00022857"/>
    </source>
</evidence>
<evidence type="ECO:0000256" key="4">
    <source>
        <dbReference type="ARBA" id="ARBA00022833"/>
    </source>
</evidence>
<dbReference type="SMART" id="SM00829">
    <property type="entry name" value="PKS_ER"/>
    <property type="match status" value="1"/>
</dbReference>
<comment type="cofactor">
    <cofactor evidence="1 8">
        <name>Zn(2+)</name>
        <dbReference type="ChEBI" id="CHEBI:29105"/>
    </cofactor>
</comment>
<dbReference type="PROSITE" id="PS00065">
    <property type="entry name" value="D_2_HYDROXYACID_DH_1"/>
    <property type="match status" value="1"/>
</dbReference>
<name>A0A146G5N2_TERSA</name>
<gene>
    <name evidence="10" type="ORF">TSACC_21470</name>
</gene>
<organism evidence="10 11">
    <name type="scientific">Terrimicrobium sacchariphilum</name>
    <dbReference type="NCBI Taxonomy" id="690879"/>
    <lineage>
        <taxon>Bacteria</taxon>
        <taxon>Pseudomonadati</taxon>
        <taxon>Verrucomicrobiota</taxon>
        <taxon>Terrimicrobiia</taxon>
        <taxon>Terrimicrobiales</taxon>
        <taxon>Terrimicrobiaceae</taxon>
        <taxon>Terrimicrobium</taxon>
    </lineage>
</organism>
<keyword evidence="6" id="KW-0560">Oxidoreductase</keyword>
<dbReference type="EMBL" id="BDCO01000002">
    <property type="protein sequence ID" value="GAT33065.1"/>
    <property type="molecule type" value="Genomic_DNA"/>
</dbReference>
<dbReference type="InterPro" id="IPR013149">
    <property type="entry name" value="ADH-like_C"/>
</dbReference>
<dbReference type="InterPro" id="IPR013154">
    <property type="entry name" value="ADH-like_N"/>
</dbReference>
<dbReference type="InParanoid" id="A0A146G5N2"/>
<dbReference type="Gene3D" id="3.40.50.720">
    <property type="entry name" value="NAD(P)-binding Rossmann-like Domain"/>
    <property type="match status" value="1"/>
</dbReference>
<dbReference type="SUPFAM" id="SSF51735">
    <property type="entry name" value="NAD(P)-binding Rossmann-fold domains"/>
    <property type="match status" value="1"/>
</dbReference>
<dbReference type="FunCoup" id="A0A146G5N2">
    <property type="interactions" value="70"/>
</dbReference>
<comment type="caution">
    <text evidence="10">The sequence shown here is derived from an EMBL/GenBank/DDBJ whole genome shotgun (WGS) entry which is preliminary data.</text>
</comment>
<dbReference type="SUPFAM" id="SSF50129">
    <property type="entry name" value="GroES-like"/>
    <property type="match status" value="1"/>
</dbReference>
<dbReference type="Pfam" id="PF08240">
    <property type="entry name" value="ADH_N"/>
    <property type="match status" value="1"/>
</dbReference>
<dbReference type="GO" id="GO:0008270">
    <property type="term" value="F:zinc ion binding"/>
    <property type="evidence" value="ECO:0007669"/>
    <property type="project" value="InterPro"/>
</dbReference>
<evidence type="ECO:0000256" key="7">
    <source>
        <dbReference type="ARBA" id="ARBA00024074"/>
    </source>
</evidence>
<keyword evidence="4 8" id="KW-0862">Zinc</keyword>
<dbReference type="InterPro" id="IPR020843">
    <property type="entry name" value="ER"/>
</dbReference>
<dbReference type="RefSeq" id="WP_075078843.1">
    <property type="nucleotide sequence ID" value="NZ_BDCO01000002.1"/>
</dbReference>
<evidence type="ECO:0000256" key="8">
    <source>
        <dbReference type="RuleBase" id="RU361277"/>
    </source>
</evidence>
<dbReference type="GO" id="GO:0008106">
    <property type="term" value="F:alcohol dehydrogenase (NADP+) activity"/>
    <property type="evidence" value="ECO:0007669"/>
    <property type="project" value="UniProtKB-EC"/>
</dbReference>
<dbReference type="PROSITE" id="PS00059">
    <property type="entry name" value="ADH_ZINC"/>
    <property type="match status" value="1"/>
</dbReference>
<dbReference type="FunFam" id="3.90.180.10:FF:000018">
    <property type="entry name" value="NAD(P)-dependent alcohol dehydrogenase"/>
    <property type="match status" value="1"/>
</dbReference>
<evidence type="ECO:0000259" key="9">
    <source>
        <dbReference type="SMART" id="SM00829"/>
    </source>
</evidence>
<evidence type="ECO:0000313" key="11">
    <source>
        <dbReference type="Proteomes" id="UP000076023"/>
    </source>
</evidence>
<dbReference type="EC" id="1.1.1.2" evidence="7"/>
<dbReference type="InterPro" id="IPR036291">
    <property type="entry name" value="NAD(P)-bd_dom_sf"/>
</dbReference>
<reference evidence="11" key="1">
    <citation type="journal article" date="2017" name="Genome Announc.">
        <title>Draft Genome Sequence of Terrimicrobium sacchariphilum NM-5T, a Facultative Anaerobic Soil Bacterium of the Class Spartobacteria.</title>
        <authorList>
            <person name="Qiu Y.L."/>
            <person name="Tourlousse D.M."/>
            <person name="Matsuura N."/>
            <person name="Ohashi A."/>
            <person name="Sekiguchi Y."/>
        </authorList>
    </citation>
    <scope>NUCLEOTIDE SEQUENCE [LARGE SCALE GENOMIC DNA]</scope>
    <source>
        <strain evidence="11">NM-5</strain>
    </source>
</reference>
<dbReference type="OrthoDB" id="9806940at2"/>
<keyword evidence="5" id="KW-0521">NADP</keyword>
<keyword evidence="3 8" id="KW-0479">Metal-binding</keyword>
<dbReference type="InterPro" id="IPR047109">
    <property type="entry name" value="CAD-like"/>
</dbReference>
<dbReference type="STRING" id="690879.TSACC_21470"/>
<dbReference type="InterPro" id="IPR002328">
    <property type="entry name" value="ADH_Zn_CS"/>
</dbReference>
<dbReference type="Pfam" id="PF00107">
    <property type="entry name" value="ADH_zinc_N"/>
    <property type="match status" value="1"/>
</dbReference>
<dbReference type="Gene3D" id="3.90.180.10">
    <property type="entry name" value="Medium-chain alcohol dehydrogenases, catalytic domain"/>
    <property type="match status" value="1"/>
</dbReference>
<feature type="domain" description="Enoyl reductase (ER)" evidence="9">
    <location>
        <begin position="14"/>
        <end position="333"/>
    </location>
</feature>
<dbReference type="FunFam" id="3.40.50.720:FF:000022">
    <property type="entry name" value="Cinnamyl alcohol dehydrogenase"/>
    <property type="match status" value="1"/>
</dbReference>
<proteinExistence type="inferred from homology"/>
<evidence type="ECO:0000313" key="10">
    <source>
        <dbReference type="EMBL" id="GAT33065.1"/>
    </source>
</evidence>
<evidence type="ECO:0000256" key="3">
    <source>
        <dbReference type="ARBA" id="ARBA00022723"/>
    </source>
</evidence>
<comment type="similarity">
    <text evidence="2 8">Belongs to the zinc-containing alcohol dehydrogenase family.</text>
</comment>
<evidence type="ECO:0000256" key="2">
    <source>
        <dbReference type="ARBA" id="ARBA00008072"/>
    </source>
</evidence>
<dbReference type="Proteomes" id="UP000076023">
    <property type="component" value="Unassembled WGS sequence"/>
</dbReference>
<dbReference type="InterPro" id="IPR029752">
    <property type="entry name" value="D-isomer_DH_CS1"/>
</dbReference>
<accession>A0A146G5N2</accession>
<dbReference type="CDD" id="cd05283">
    <property type="entry name" value="CAD1"/>
    <property type="match status" value="1"/>
</dbReference>
<evidence type="ECO:0000256" key="1">
    <source>
        <dbReference type="ARBA" id="ARBA00001947"/>
    </source>
</evidence>
<dbReference type="AlphaFoldDB" id="A0A146G5N2"/>
<protein>
    <recommendedName>
        <fullName evidence="7">alcohol dehydrogenase (NADP(+))</fullName>
        <ecNumber evidence="7">1.1.1.2</ecNumber>
    </recommendedName>
</protein>
<keyword evidence="11" id="KW-1185">Reference proteome</keyword>